<comment type="caution">
    <text evidence="3">The sequence shown here is derived from an EMBL/GenBank/DDBJ whole genome shotgun (WGS) entry which is preliminary data.</text>
</comment>
<dbReference type="PANTHER" id="PTHR43084">
    <property type="entry name" value="PERSULFIDE DIOXYGENASE ETHE1"/>
    <property type="match status" value="1"/>
</dbReference>
<dbReference type="SUPFAM" id="SSF56281">
    <property type="entry name" value="Metallo-hydrolase/oxidoreductase"/>
    <property type="match status" value="1"/>
</dbReference>
<evidence type="ECO:0000256" key="1">
    <source>
        <dbReference type="ARBA" id="ARBA00022723"/>
    </source>
</evidence>
<dbReference type="VEuPathDB" id="AmoebaDB:NF0089720"/>
<protein>
    <recommendedName>
        <fullName evidence="2">Metallo-beta-lactamase domain-containing protein</fullName>
    </recommendedName>
</protein>
<evidence type="ECO:0000313" key="4">
    <source>
        <dbReference type="Proteomes" id="UP000444721"/>
    </source>
</evidence>
<keyword evidence="1" id="KW-0479">Metal-binding</keyword>
<dbReference type="Gene3D" id="3.60.15.10">
    <property type="entry name" value="Ribonuclease Z/Hydroxyacylglutathione hydrolase-like"/>
    <property type="match status" value="1"/>
</dbReference>
<gene>
    <name evidence="3" type="ORF">FDP41_006303</name>
</gene>
<dbReference type="GO" id="GO:0006749">
    <property type="term" value="P:glutathione metabolic process"/>
    <property type="evidence" value="ECO:0007669"/>
    <property type="project" value="InterPro"/>
</dbReference>
<dbReference type="InterPro" id="IPR044528">
    <property type="entry name" value="POD-like_MBL-fold"/>
</dbReference>
<evidence type="ECO:0000259" key="2">
    <source>
        <dbReference type="SMART" id="SM00849"/>
    </source>
</evidence>
<dbReference type="OrthoDB" id="449487at2759"/>
<dbReference type="RefSeq" id="XP_044559542.1">
    <property type="nucleotide sequence ID" value="XM_044709924.1"/>
</dbReference>
<sequence>MNNKKQTYMIHSILIQSSLPVCLCSDSSMTTIKTNFKCSLRDLVRIFKEVSNNNNHKKLSYHNVVDADHVTAGVELRKRFPQAIHCFSIHSGVTFSDSLTLVKEHDVLTIGSSIKIHVLETPGHTNGCVSYYLEDKSKVFTGDALFIRGCGRCDFQQGSSSTLYDSIMKLYNTLPDSCEVYPGHDYKGMTKTTIGEEKKFNPRIFATQSREGFCEIMDNLKLPKPRFLDVALPANLLGGVKQQEQ</sequence>
<organism evidence="3 4">
    <name type="scientific">Naegleria fowleri</name>
    <name type="common">Brain eating amoeba</name>
    <dbReference type="NCBI Taxonomy" id="5763"/>
    <lineage>
        <taxon>Eukaryota</taxon>
        <taxon>Discoba</taxon>
        <taxon>Heterolobosea</taxon>
        <taxon>Tetramitia</taxon>
        <taxon>Eutetramitia</taxon>
        <taxon>Vahlkampfiidae</taxon>
        <taxon>Naegleria</taxon>
    </lineage>
</organism>
<dbReference type="VEuPathDB" id="AmoebaDB:FDP41_006303"/>
<evidence type="ECO:0000313" key="3">
    <source>
        <dbReference type="EMBL" id="KAF0974829.1"/>
    </source>
</evidence>
<dbReference type="GeneID" id="68113521"/>
<dbReference type="EMBL" id="VFQX01000051">
    <property type="protein sequence ID" value="KAF0974829.1"/>
    <property type="molecule type" value="Genomic_DNA"/>
</dbReference>
<dbReference type="InterPro" id="IPR051682">
    <property type="entry name" value="Mito_Persulfide_Diox"/>
</dbReference>
<dbReference type="Proteomes" id="UP000444721">
    <property type="component" value="Unassembled WGS sequence"/>
</dbReference>
<proteinExistence type="predicted"/>
<dbReference type="OMA" id="DHINGAN"/>
<name>A0A6A5BPI1_NAEFO</name>
<dbReference type="VEuPathDB" id="AmoebaDB:NfTy_076790"/>
<feature type="domain" description="Metallo-beta-lactamase" evidence="2">
    <location>
        <begin position="26"/>
        <end position="184"/>
    </location>
</feature>
<dbReference type="SMART" id="SM00849">
    <property type="entry name" value="Lactamase_B"/>
    <property type="match status" value="1"/>
</dbReference>
<dbReference type="GO" id="GO:0046872">
    <property type="term" value="F:metal ion binding"/>
    <property type="evidence" value="ECO:0007669"/>
    <property type="project" value="UniProtKB-KW"/>
</dbReference>
<dbReference type="InterPro" id="IPR036866">
    <property type="entry name" value="RibonucZ/Hydroxyglut_hydro"/>
</dbReference>
<reference evidence="3 4" key="1">
    <citation type="journal article" date="2019" name="Sci. Rep.">
        <title>Nanopore sequencing improves the draft genome of the human pathogenic amoeba Naegleria fowleri.</title>
        <authorList>
            <person name="Liechti N."/>
            <person name="Schurch N."/>
            <person name="Bruggmann R."/>
            <person name="Wittwer M."/>
        </authorList>
    </citation>
    <scope>NUCLEOTIDE SEQUENCE [LARGE SCALE GENOMIC DNA]</scope>
    <source>
        <strain evidence="3 4">ATCC 30894</strain>
    </source>
</reference>
<keyword evidence="4" id="KW-1185">Reference proteome</keyword>
<dbReference type="InterPro" id="IPR001279">
    <property type="entry name" value="Metallo-B-lactamas"/>
</dbReference>
<accession>A0A6A5BPI1</accession>
<dbReference type="GO" id="GO:0050313">
    <property type="term" value="F:sulfur dioxygenase activity"/>
    <property type="evidence" value="ECO:0007669"/>
    <property type="project" value="InterPro"/>
</dbReference>
<dbReference type="AlphaFoldDB" id="A0A6A5BPI1"/>
<dbReference type="GO" id="GO:0070813">
    <property type="term" value="P:hydrogen sulfide metabolic process"/>
    <property type="evidence" value="ECO:0007669"/>
    <property type="project" value="TreeGrafter"/>
</dbReference>
<dbReference type="PANTHER" id="PTHR43084:SF1">
    <property type="entry name" value="PERSULFIDE DIOXYGENASE ETHE1, MITOCHONDRIAL"/>
    <property type="match status" value="1"/>
</dbReference>
<dbReference type="Pfam" id="PF00753">
    <property type="entry name" value="Lactamase_B"/>
    <property type="match status" value="1"/>
</dbReference>
<dbReference type="CDD" id="cd07724">
    <property type="entry name" value="POD-like_MBL-fold"/>
    <property type="match status" value="1"/>
</dbReference>